<evidence type="ECO:0000313" key="1">
    <source>
        <dbReference type="EMBL" id="MBB5758880.1"/>
    </source>
</evidence>
<name>A0A840ZNH8_9HYPH</name>
<gene>
    <name evidence="1" type="ORF">HNR00_003607</name>
</gene>
<proteinExistence type="predicted"/>
<sequence length="64" mass="7072">MTESSPIIGDLSAKPTHALTPAELREIARRIERRRESGLAIPGDRVGLYAEAMRALARERESAK</sequence>
<comment type="caution">
    <text evidence="1">The sequence shown here is derived from an EMBL/GenBank/DDBJ whole genome shotgun (WGS) entry which is preliminary data.</text>
</comment>
<reference evidence="1 2" key="1">
    <citation type="submission" date="2020-08" db="EMBL/GenBank/DDBJ databases">
        <title>Genomic Encyclopedia of Type Strains, Phase IV (KMG-IV): sequencing the most valuable type-strain genomes for metagenomic binning, comparative biology and taxonomic classification.</title>
        <authorList>
            <person name="Goeker M."/>
        </authorList>
    </citation>
    <scope>NUCLEOTIDE SEQUENCE [LARGE SCALE GENOMIC DNA]</scope>
    <source>
        <strain evidence="1 2">DSM 2163</strain>
    </source>
</reference>
<dbReference type="AlphaFoldDB" id="A0A840ZNH8"/>
<organism evidence="1 2">
    <name type="scientific">Methylorubrum rhodinum</name>
    <dbReference type="NCBI Taxonomy" id="29428"/>
    <lineage>
        <taxon>Bacteria</taxon>
        <taxon>Pseudomonadati</taxon>
        <taxon>Pseudomonadota</taxon>
        <taxon>Alphaproteobacteria</taxon>
        <taxon>Hyphomicrobiales</taxon>
        <taxon>Methylobacteriaceae</taxon>
        <taxon>Methylorubrum</taxon>
    </lineage>
</organism>
<dbReference type="Proteomes" id="UP000583454">
    <property type="component" value="Unassembled WGS sequence"/>
</dbReference>
<accession>A0A840ZNH8</accession>
<keyword evidence="2" id="KW-1185">Reference proteome</keyword>
<evidence type="ECO:0000313" key="2">
    <source>
        <dbReference type="Proteomes" id="UP000583454"/>
    </source>
</evidence>
<dbReference type="EMBL" id="JACHOP010000017">
    <property type="protein sequence ID" value="MBB5758880.1"/>
    <property type="molecule type" value="Genomic_DNA"/>
</dbReference>
<protein>
    <submittedName>
        <fullName evidence="1">Uncharacterized protein</fullName>
    </submittedName>
</protein>
<dbReference type="RefSeq" id="WP_183571687.1">
    <property type="nucleotide sequence ID" value="NZ_JACHOP010000017.1"/>
</dbReference>